<evidence type="ECO:0000313" key="7">
    <source>
        <dbReference type="EMBL" id="PPE03020.1"/>
    </source>
</evidence>
<proteinExistence type="inferred from homology"/>
<keyword evidence="5" id="KW-0460">Magnesium</keyword>
<dbReference type="PANTHER" id="PTHR12001">
    <property type="entry name" value="GERANYLGERANYL PYROPHOSPHATE SYNTHASE"/>
    <property type="match status" value="1"/>
</dbReference>
<evidence type="ECO:0000256" key="5">
    <source>
        <dbReference type="ARBA" id="ARBA00022842"/>
    </source>
</evidence>
<gene>
    <name evidence="7" type="ORF">HCUR_01530</name>
</gene>
<dbReference type="RefSeq" id="WP_207760993.1">
    <property type="nucleotide sequence ID" value="NZ_PHHC01000142.1"/>
</dbReference>
<comment type="caution">
    <text evidence="7">The sequence shown here is derived from an EMBL/GenBank/DDBJ whole genome shotgun (WGS) entry which is preliminary data.</text>
</comment>
<evidence type="ECO:0000313" key="8">
    <source>
        <dbReference type="Proteomes" id="UP000239425"/>
    </source>
</evidence>
<reference evidence="7 8" key="1">
    <citation type="submission" date="2017-11" db="EMBL/GenBank/DDBJ databases">
        <title>Comparative genomic analysis of Holospora spp., intranuclear symbionts of paramecia.</title>
        <authorList>
            <person name="Garushyants S.K."/>
            <person name="Beliavskaya A."/>
            <person name="Malko D.B."/>
            <person name="Logacheva M.D."/>
            <person name="Rautian M.S."/>
            <person name="Gelfand M.S."/>
        </authorList>
    </citation>
    <scope>NUCLEOTIDE SEQUENCE [LARGE SCALE GENOMIC DNA]</scope>
    <source>
        <strain evidence="8">02AZ16</strain>
    </source>
</reference>
<evidence type="ECO:0000256" key="1">
    <source>
        <dbReference type="ARBA" id="ARBA00001946"/>
    </source>
</evidence>
<evidence type="ECO:0000256" key="3">
    <source>
        <dbReference type="ARBA" id="ARBA00022679"/>
    </source>
</evidence>
<keyword evidence="3 6" id="KW-0808">Transferase</keyword>
<dbReference type="PANTHER" id="PTHR12001:SF69">
    <property type="entry name" value="ALL TRANS-POLYPRENYL-DIPHOSPHATE SYNTHASE PDSS1"/>
    <property type="match status" value="1"/>
</dbReference>
<keyword evidence="8" id="KW-1185">Reference proteome</keyword>
<sequence>MCRETVQVQHYIDKALLRMRLELFQEVHLGCSELSPLLSDALWPAGKALRPKLGLTIAFLFSQDPLEHPEIMALCKAIECVHMASLLHDDVLDLGETRRYRPCFYHAWGQRKAILLGDYLLSIALRYLVDANHIGLLSIIQRAVTEMTRGQIQEELMSWSQGIEEYEQIALQKTASLFSATAKAVCEIFCIQDSRAILLESYGKSVGFCYQLQDDLQDYMSTRKDKQRFQDFFQSRITAPLLWLRERVSLETQYTIKTWWNRPTLEHAHHIYELMVYHNIPCYGRKKIQEHKISIYEQLQEYWLLESIDPLMQFFSFS</sequence>
<accession>A0A2S5R6U4</accession>
<dbReference type="Proteomes" id="UP000239425">
    <property type="component" value="Unassembled WGS sequence"/>
</dbReference>
<dbReference type="SUPFAM" id="SSF48576">
    <property type="entry name" value="Terpenoid synthases"/>
    <property type="match status" value="1"/>
</dbReference>
<dbReference type="AlphaFoldDB" id="A0A2S5R6U4"/>
<dbReference type="InterPro" id="IPR033749">
    <property type="entry name" value="Polyprenyl_synt_CS"/>
</dbReference>
<comment type="cofactor">
    <cofactor evidence="1">
        <name>Mg(2+)</name>
        <dbReference type="ChEBI" id="CHEBI:18420"/>
    </cofactor>
</comment>
<dbReference type="EMBL" id="PHHC01000142">
    <property type="protein sequence ID" value="PPE03020.1"/>
    <property type="molecule type" value="Genomic_DNA"/>
</dbReference>
<keyword evidence="4" id="KW-0479">Metal-binding</keyword>
<dbReference type="Pfam" id="PF00348">
    <property type="entry name" value="polyprenyl_synt"/>
    <property type="match status" value="1"/>
</dbReference>
<dbReference type="InterPro" id="IPR008949">
    <property type="entry name" value="Isoprenoid_synthase_dom_sf"/>
</dbReference>
<evidence type="ECO:0000256" key="6">
    <source>
        <dbReference type="RuleBase" id="RU004466"/>
    </source>
</evidence>
<dbReference type="PROSITE" id="PS00444">
    <property type="entry name" value="POLYPRENYL_SYNTHASE_2"/>
    <property type="match status" value="1"/>
</dbReference>
<protein>
    <submittedName>
        <fullName evidence="7">(2E,6E)-farnesyl diphosphate synthase</fullName>
    </submittedName>
</protein>
<evidence type="ECO:0000256" key="4">
    <source>
        <dbReference type="ARBA" id="ARBA00022723"/>
    </source>
</evidence>
<comment type="similarity">
    <text evidence="2 6">Belongs to the FPP/GGPP synthase family.</text>
</comment>
<dbReference type="Gene3D" id="1.10.600.10">
    <property type="entry name" value="Farnesyl Diphosphate Synthase"/>
    <property type="match status" value="1"/>
</dbReference>
<organism evidence="7 8">
    <name type="scientific">Holospora curviuscula</name>
    <dbReference type="NCBI Taxonomy" id="1082868"/>
    <lineage>
        <taxon>Bacteria</taxon>
        <taxon>Pseudomonadati</taxon>
        <taxon>Pseudomonadota</taxon>
        <taxon>Alphaproteobacteria</taxon>
        <taxon>Holosporales</taxon>
        <taxon>Holosporaceae</taxon>
        <taxon>Holospora</taxon>
    </lineage>
</organism>
<name>A0A2S5R6U4_9PROT</name>
<dbReference type="GO" id="GO:0004659">
    <property type="term" value="F:prenyltransferase activity"/>
    <property type="evidence" value="ECO:0007669"/>
    <property type="project" value="InterPro"/>
</dbReference>
<dbReference type="GO" id="GO:0046872">
    <property type="term" value="F:metal ion binding"/>
    <property type="evidence" value="ECO:0007669"/>
    <property type="project" value="UniProtKB-KW"/>
</dbReference>
<evidence type="ECO:0000256" key="2">
    <source>
        <dbReference type="ARBA" id="ARBA00006706"/>
    </source>
</evidence>
<dbReference type="GO" id="GO:0008299">
    <property type="term" value="P:isoprenoid biosynthetic process"/>
    <property type="evidence" value="ECO:0007669"/>
    <property type="project" value="InterPro"/>
</dbReference>
<dbReference type="InterPro" id="IPR000092">
    <property type="entry name" value="Polyprenyl_synt"/>
</dbReference>